<evidence type="ECO:0000256" key="4">
    <source>
        <dbReference type="SAM" id="MobiDB-lite"/>
    </source>
</evidence>
<feature type="region of interest" description="Disordered" evidence="4">
    <location>
        <begin position="531"/>
        <end position="559"/>
    </location>
</feature>
<feature type="region of interest" description="Disordered" evidence="4">
    <location>
        <begin position="642"/>
        <end position="717"/>
    </location>
</feature>
<dbReference type="SMART" id="SM00054">
    <property type="entry name" value="EFh"/>
    <property type="match status" value="3"/>
</dbReference>
<dbReference type="EMBL" id="HBIC01054861">
    <property type="protein sequence ID" value="CAE0299357.1"/>
    <property type="molecule type" value="Transcribed_RNA"/>
</dbReference>
<dbReference type="PANTHER" id="PTHR45942">
    <property type="entry name" value="PROTEIN PHOSPATASE 3 REGULATORY SUBUNIT B ALPHA ISOFORM TYPE 1"/>
    <property type="match status" value="1"/>
</dbReference>
<dbReference type="PROSITE" id="PS00018">
    <property type="entry name" value="EF_HAND_1"/>
    <property type="match status" value="2"/>
</dbReference>
<dbReference type="InterPro" id="IPR011992">
    <property type="entry name" value="EF-hand-dom_pair"/>
</dbReference>
<name>A0A7S3HMR9_9STRA</name>
<feature type="region of interest" description="Disordered" evidence="4">
    <location>
        <begin position="318"/>
        <end position="395"/>
    </location>
</feature>
<dbReference type="SUPFAM" id="SSF47473">
    <property type="entry name" value="EF-hand"/>
    <property type="match status" value="1"/>
</dbReference>
<evidence type="ECO:0000256" key="3">
    <source>
        <dbReference type="ARBA" id="ARBA00022837"/>
    </source>
</evidence>
<protein>
    <recommendedName>
        <fullName evidence="5">EF-hand domain-containing protein</fullName>
    </recommendedName>
</protein>
<evidence type="ECO:0000256" key="2">
    <source>
        <dbReference type="ARBA" id="ARBA00022737"/>
    </source>
</evidence>
<feature type="domain" description="EF-hand" evidence="5">
    <location>
        <begin position="63"/>
        <end position="98"/>
    </location>
</feature>
<proteinExistence type="predicted"/>
<accession>A0A7S3HMR9</accession>
<dbReference type="AlphaFoldDB" id="A0A7S3HMR9"/>
<evidence type="ECO:0000259" key="5">
    <source>
        <dbReference type="PROSITE" id="PS50222"/>
    </source>
</evidence>
<keyword evidence="1" id="KW-0479">Metal-binding</keyword>
<evidence type="ECO:0000313" key="6">
    <source>
        <dbReference type="EMBL" id="CAE0299357.1"/>
    </source>
</evidence>
<feature type="compositionally biased region" description="Low complexity" evidence="4">
    <location>
        <begin position="672"/>
        <end position="686"/>
    </location>
</feature>
<keyword evidence="3" id="KW-0106">Calcium</keyword>
<organism evidence="6">
    <name type="scientific">Spumella elongata</name>
    <dbReference type="NCBI Taxonomy" id="89044"/>
    <lineage>
        <taxon>Eukaryota</taxon>
        <taxon>Sar</taxon>
        <taxon>Stramenopiles</taxon>
        <taxon>Ochrophyta</taxon>
        <taxon>Chrysophyceae</taxon>
        <taxon>Chromulinales</taxon>
        <taxon>Chromulinaceae</taxon>
        <taxon>Spumella</taxon>
    </lineage>
</organism>
<dbReference type="Gene3D" id="1.10.238.10">
    <property type="entry name" value="EF-hand"/>
    <property type="match status" value="1"/>
</dbReference>
<dbReference type="PRINTS" id="PR00450">
    <property type="entry name" value="RECOVERIN"/>
</dbReference>
<dbReference type="PROSITE" id="PS50222">
    <property type="entry name" value="EF_HAND_2"/>
    <property type="match status" value="2"/>
</dbReference>
<dbReference type="InterPro" id="IPR018247">
    <property type="entry name" value="EF_Hand_1_Ca_BS"/>
</dbReference>
<dbReference type="InterPro" id="IPR002048">
    <property type="entry name" value="EF_hand_dom"/>
</dbReference>
<dbReference type="Pfam" id="PF13202">
    <property type="entry name" value="EF-hand_5"/>
    <property type="match status" value="1"/>
</dbReference>
<feature type="compositionally biased region" description="Polar residues" evidence="4">
    <location>
        <begin position="696"/>
        <end position="705"/>
    </location>
</feature>
<reference evidence="6" key="1">
    <citation type="submission" date="2021-01" db="EMBL/GenBank/DDBJ databases">
        <authorList>
            <person name="Corre E."/>
            <person name="Pelletier E."/>
            <person name="Niang G."/>
            <person name="Scheremetjew M."/>
            <person name="Finn R."/>
            <person name="Kale V."/>
            <person name="Holt S."/>
            <person name="Cochrane G."/>
            <person name="Meng A."/>
            <person name="Brown T."/>
            <person name="Cohen L."/>
        </authorList>
    </citation>
    <scope>NUCLEOTIDE SEQUENCE</scope>
    <source>
        <strain evidence="6">CCAP 955/1</strain>
    </source>
</reference>
<gene>
    <name evidence="6" type="ORF">SELO1098_LOCUS28211</name>
</gene>
<feature type="compositionally biased region" description="Polar residues" evidence="4">
    <location>
        <begin position="531"/>
        <end position="549"/>
    </location>
</feature>
<evidence type="ECO:0000256" key="1">
    <source>
        <dbReference type="ARBA" id="ARBA00022723"/>
    </source>
</evidence>
<sequence length="717" mass="78386">MGCSNSFEAAYQTAQFQEWMTQFQAMQLSKSEVRTLYYIFARVDFDKSGQIALAELLAHIDLERTRFTERIFSIFDADGSGEIDFREFVLSLWNYCTLTKATLDMFAFDLYDKDGSGELSGKEVTQMLQDIYGKKEVKSNYLARTVANDLKAIDDSGTLLNIEEYRQFVRTHQALLFPAFQMQLALQRKVLGVRFWERNAERRLKFSNGKYISVGNFILMNVDANKKAVLHHQSPIAMAMGGNSHKDDQMVGKMMELAGTKASRKKVTEENFQRQASMKITTGAELFSIEQMKINTSVPMTEAKKKEWLNSIVNVPSLFGSSSKNKSEKNPNNPNIPNGTPAAPISPKVKQIQVTSSKGMISMKGNNPNNANNNSDATGKTVNDTPPANGRRKSFDNEHTIHSANNEAHANNASEKANNISGAYLQMGIATAGERIRESIKMKTGFSSKKNAVYAEGSDNYHNNVIDASVKHQHDSSSYKYIEPVESSALHHPAATSTGNVPSGKIKNSNLTTNAVKQIDLVSPIEAWEKQPTSSSLSTKNPSNGASFSSKHKPAPKPAVIDASTLPVTHTISANTNTTLGAHAYANLGAPVSSIGLNAPSISSKVHRSSGSSKKFDTVGFSTKGNSSVKVRPTIGEEEEDINGSFGAEADYTSSTRKSNRRSFGAEDNHFGNNNINTGTGATAGTLSTKYEHPNNHNSSFSSKDGASKKSRRRSVA</sequence>
<feature type="domain" description="EF-hand" evidence="5">
    <location>
        <begin position="107"/>
        <end position="134"/>
    </location>
</feature>
<keyword evidence="2" id="KW-0677">Repeat</keyword>
<dbReference type="GO" id="GO:0005509">
    <property type="term" value="F:calcium ion binding"/>
    <property type="evidence" value="ECO:0007669"/>
    <property type="project" value="InterPro"/>
</dbReference>
<feature type="compositionally biased region" description="Polar residues" evidence="4">
    <location>
        <begin position="375"/>
        <end position="386"/>
    </location>
</feature>